<comment type="similarity">
    <text evidence="2 6">Belongs to the 4-toluene sulfonate uptake permease (TSUP) (TC 2.A.102) family.</text>
</comment>
<feature type="transmembrane region" description="Helical" evidence="6">
    <location>
        <begin position="37"/>
        <end position="57"/>
    </location>
</feature>
<organism evidence="7 8">
    <name type="scientific">Priestia filamentosa</name>
    <dbReference type="NCBI Taxonomy" id="1402861"/>
    <lineage>
        <taxon>Bacteria</taxon>
        <taxon>Bacillati</taxon>
        <taxon>Bacillota</taxon>
        <taxon>Bacilli</taxon>
        <taxon>Bacillales</taxon>
        <taxon>Bacillaceae</taxon>
        <taxon>Priestia</taxon>
    </lineage>
</organism>
<keyword evidence="3 6" id="KW-0812">Transmembrane</keyword>
<name>A0A1X7GTX5_9BACI</name>
<evidence type="ECO:0000313" key="7">
    <source>
        <dbReference type="EMBL" id="AKO90963.1"/>
    </source>
</evidence>
<keyword evidence="4 6" id="KW-1133">Transmembrane helix</keyword>
<feature type="transmembrane region" description="Helical" evidence="6">
    <location>
        <begin position="227"/>
        <end position="245"/>
    </location>
</feature>
<keyword evidence="6" id="KW-1003">Cell membrane</keyword>
<dbReference type="KEGG" id="beo:BEH_01760"/>
<keyword evidence="8" id="KW-1185">Reference proteome</keyword>
<dbReference type="GO" id="GO:0005886">
    <property type="term" value="C:plasma membrane"/>
    <property type="evidence" value="ECO:0007669"/>
    <property type="project" value="UniProtKB-SubCell"/>
</dbReference>
<evidence type="ECO:0000256" key="4">
    <source>
        <dbReference type="ARBA" id="ARBA00022989"/>
    </source>
</evidence>
<dbReference type="OrthoDB" id="5457526at2"/>
<dbReference type="PANTHER" id="PTHR43701">
    <property type="entry name" value="MEMBRANE TRANSPORTER PROTEIN MJ0441-RELATED"/>
    <property type="match status" value="1"/>
</dbReference>
<evidence type="ECO:0000313" key="8">
    <source>
        <dbReference type="Proteomes" id="UP000036202"/>
    </source>
</evidence>
<dbReference type="Proteomes" id="UP000036202">
    <property type="component" value="Chromosome"/>
</dbReference>
<protein>
    <recommendedName>
        <fullName evidence="6">Probable membrane transporter protein</fullName>
    </recommendedName>
</protein>
<dbReference type="InterPro" id="IPR002781">
    <property type="entry name" value="TM_pro_TauE-like"/>
</dbReference>
<gene>
    <name evidence="7" type="ORF">BEH_01760</name>
</gene>
<feature type="transmembrane region" description="Helical" evidence="6">
    <location>
        <begin position="200"/>
        <end position="221"/>
    </location>
</feature>
<feature type="transmembrane region" description="Helical" evidence="6">
    <location>
        <begin position="69"/>
        <end position="89"/>
    </location>
</feature>
<dbReference type="Pfam" id="PF01925">
    <property type="entry name" value="TauE"/>
    <property type="match status" value="1"/>
</dbReference>
<sequence length="246" mass="25743">MLIIFTMLVLGALLGFIGAGGAGFVIALLTVVFSIDIHTALGTSLAAMSFTSLSGAYSHFQEKNIHLKIGLIVGIFAAIGSFIGAKFAALIPADFLHYLTASMLFLSAILILVKLFLLKDTANQKLMGNAELWIKSIILGIITGIMSGTFGIGSAPFIQLGLLMLLNLSVRQSVGTTMLVIIPISLGGGLGYITEGYVDFLLLLKVLIGTMSGAYIGAKFTNLAPKSLLKTAIFATPAAAGLILLF</sequence>
<evidence type="ECO:0000256" key="5">
    <source>
        <dbReference type="ARBA" id="ARBA00023136"/>
    </source>
</evidence>
<dbReference type="PANTHER" id="PTHR43701:SF2">
    <property type="entry name" value="MEMBRANE TRANSPORTER PROTEIN YJNA-RELATED"/>
    <property type="match status" value="1"/>
</dbReference>
<proteinExistence type="inferred from homology"/>
<dbReference type="InterPro" id="IPR051598">
    <property type="entry name" value="TSUP/Inactive_protease-like"/>
</dbReference>
<dbReference type="AlphaFoldDB" id="A0A1X7GTX5"/>
<feature type="transmembrane region" description="Helical" evidence="6">
    <location>
        <begin position="95"/>
        <end position="117"/>
    </location>
</feature>
<feature type="transmembrane region" description="Helical" evidence="6">
    <location>
        <begin position="137"/>
        <end position="162"/>
    </location>
</feature>
<evidence type="ECO:0000256" key="1">
    <source>
        <dbReference type="ARBA" id="ARBA00004141"/>
    </source>
</evidence>
<dbReference type="EMBL" id="CP011974">
    <property type="protein sequence ID" value="AKO90963.1"/>
    <property type="molecule type" value="Genomic_DNA"/>
</dbReference>
<keyword evidence="5 6" id="KW-0472">Membrane</keyword>
<evidence type="ECO:0000256" key="2">
    <source>
        <dbReference type="ARBA" id="ARBA00009142"/>
    </source>
</evidence>
<reference evidence="7 8" key="1">
    <citation type="journal article" date="2015" name="PLoS ONE">
        <title>Genome Sequence of Bacillus endophyticus and Analysis of Its Companion Mechanism in the Ketogulonigenium vulgare-Bacillus Strain Consortium.</title>
        <authorList>
            <person name="Jia N."/>
            <person name="Du J."/>
            <person name="Ding M.Z."/>
            <person name="Gao F."/>
            <person name="Yuan Y.J."/>
        </authorList>
    </citation>
    <scope>NUCLEOTIDE SEQUENCE [LARGE SCALE GENOMIC DNA]</scope>
    <source>
        <strain evidence="7 8">Hbe603</strain>
    </source>
</reference>
<dbReference type="PATRIC" id="fig|135735.6.peg.316"/>
<accession>A0A1X7GTX5</accession>
<accession>A0A0H4KRR0</accession>
<feature type="transmembrane region" description="Helical" evidence="6">
    <location>
        <begin position="174"/>
        <end position="193"/>
    </location>
</feature>
<reference evidence="8" key="2">
    <citation type="submission" date="2015-06" db="EMBL/GenBank/DDBJ databases">
        <title>Genome Sequence of Bacillus endophyticus and Analysis of its Companion Mechanism in the Ketogulonigenium vulgare-Bacillus strain Consortium.</title>
        <authorList>
            <person name="Jia N."/>
            <person name="Du J."/>
            <person name="Ding M.-Z."/>
            <person name="Gao F."/>
            <person name="Yuan Y.-J."/>
        </authorList>
    </citation>
    <scope>NUCLEOTIDE SEQUENCE [LARGE SCALE GENOMIC DNA]</scope>
    <source>
        <strain evidence="8">Hbe603</strain>
    </source>
</reference>
<dbReference type="GeneID" id="93704345"/>
<evidence type="ECO:0000256" key="6">
    <source>
        <dbReference type="RuleBase" id="RU363041"/>
    </source>
</evidence>
<evidence type="ECO:0000256" key="3">
    <source>
        <dbReference type="ARBA" id="ARBA00022692"/>
    </source>
</evidence>
<dbReference type="RefSeq" id="WP_040058550.1">
    <property type="nucleotide sequence ID" value="NZ_CP011974.1"/>
</dbReference>
<comment type="subcellular location">
    <subcellularLocation>
        <location evidence="6">Cell membrane</location>
        <topology evidence="6">Multi-pass membrane protein</topology>
    </subcellularLocation>
    <subcellularLocation>
        <location evidence="1">Membrane</location>
        <topology evidence="1">Multi-pass membrane protein</topology>
    </subcellularLocation>
</comment>